<feature type="transmembrane region" description="Helical" evidence="2">
    <location>
        <begin position="120"/>
        <end position="138"/>
    </location>
</feature>
<proteinExistence type="predicted"/>
<dbReference type="OrthoDB" id="5368516at2759"/>
<feature type="transmembrane region" description="Helical" evidence="2">
    <location>
        <begin position="35"/>
        <end position="53"/>
    </location>
</feature>
<gene>
    <name evidence="3" type="ORF">BDY21DRAFT_277458</name>
</gene>
<feature type="compositionally biased region" description="Polar residues" evidence="1">
    <location>
        <begin position="575"/>
        <end position="590"/>
    </location>
</feature>
<protein>
    <submittedName>
        <fullName evidence="3">Uncharacterized protein</fullName>
    </submittedName>
</protein>
<dbReference type="AlphaFoldDB" id="A0A6A6PG74"/>
<sequence>MSNFSFSAQQQGFAANQTHMLIQNLVLGKVQTVRSMHVGLGSFSLFLAATTLFRILYDAWEVSKLQVHLRPRKFALLSAVHPAETFPLVLAVSVVIQQLILVPIQASSLDSIIVDGCTETVQIVMPAIFLVGYTVLVFGVETAVRSFGKVKFAPRGKWNTPVCIIVLAILLLLTWIPTVVKKSRRFCFGSISWWPFQYAFLVLVILSILEFLFIILGTVIGLQLLRSVNVDPNERIAASRMFYYLLLAILLIAFVIPFYAESRVWDFEAQLTTSRLAEIAITSFGIFMAFIHLLLRANAGRMVLKPLEAPWDAPRRRIRLFGPSDLEMNISGPMALMNGSQENLNRAAEKAKLADADFDYQQPLEKDAYELENTVPSQAKGKTPCRAPEASESEWPLPPSPEAESSAAATMASPKTPPPSSPGHKRGKSSYSLFPPSADDMPRLPNTIYTPPSSNKKRDTCTSNTTMHSVTDVHEASLHLQPPLPMFSAARRHRRDSSEGSSATVQIGLRLSVVPSIADHAGMRRSVTPPPPALPKPVLVRTETSQSSSVDSLGLPIQQPSSPSQSRTHSPTQLRLRSSTVPGDSSTPLPQSVPVETVTQIIKPALNSENSGKYLRDARNKVLPPTPGSGPAGAKPAPLDANVSGLRMNPVGVLSPQRPVTSPKRSAVGLPSSPSQAGGLPLSPRRVNEGVTSPQRTQAPPVKKPSKESCPDGGWI</sequence>
<feature type="transmembrane region" description="Helical" evidence="2">
    <location>
        <begin position="196"/>
        <end position="220"/>
    </location>
</feature>
<feature type="region of interest" description="Disordered" evidence="1">
    <location>
        <begin position="372"/>
        <end position="463"/>
    </location>
</feature>
<feature type="compositionally biased region" description="Low complexity" evidence="1">
    <location>
        <begin position="556"/>
        <end position="573"/>
    </location>
</feature>
<keyword evidence="2" id="KW-0472">Membrane</keyword>
<keyword evidence="2" id="KW-0812">Transmembrane</keyword>
<reference evidence="3" key="1">
    <citation type="journal article" date="2020" name="Stud. Mycol.">
        <title>101 Dothideomycetes genomes: a test case for predicting lifestyles and emergence of pathogens.</title>
        <authorList>
            <person name="Haridas S."/>
            <person name="Albert R."/>
            <person name="Binder M."/>
            <person name="Bloem J."/>
            <person name="Labutti K."/>
            <person name="Salamov A."/>
            <person name="Andreopoulos B."/>
            <person name="Baker S."/>
            <person name="Barry K."/>
            <person name="Bills G."/>
            <person name="Bluhm B."/>
            <person name="Cannon C."/>
            <person name="Castanera R."/>
            <person name="Culley D."/>
            <person name="Daum C."/>
            <person name="Ezra D."/>
            <person name="Gonzalez J."/>
            <person name="Henrissat B."/>
            <person name="Kuo A."/>
            <person name="Liang C."/>
            <person name="Lipzen A."/>
            <person name="Lutzoni F."/>
            <person name="Magnuson J."/>
            <person name="Mondo S."/>
            <person name="Nolan M."/>
            <person name="Ohm R."/>
            <person name="Pangilinan J."/>
            <person name="Park H.-J."/>
            <person name="Ramirez L."/>
            <person name="Alfaro M."/>
            <person name="Sun H."/>
            <person name="Tritt A."/>
            <person name="Yoshinaga Y."/>
            <person name="Zwiers L.-H."/>
            <person name="Turgeon B."/>
            <person name="Goodwin S."/>
            <person name="Spatafora J."/>
            <person name="Crous P."/>
            <person name="Grigoriev I."/>
        </authorList>
    </citation>
    <scope>NUCLEOTIDE SEQUENCE</scope>
    <source>
        <strain evidence="3">ATCC 16933</strain>
    </source>
</reference>
<evidence type="ECO:0000313" key="3">
    <source>
        <dbReference type="EMBL" id="KAF2462373.1"/>
    </source>
</evidence>
<dbReference type="EMBL" id="MU001670">
    <property type="protein sequence ID" value="KAF2462373.1"/>
    <property type="molecule type" value="Genomic_DNA"/>
</dbReference>
<feature type="transmembrane region" description="Helical" evidence="2">
    <location>
        <begin position="74"/>
        <end position="100"/>
    </location>
</feature>
<evidence type="ECO:0000256" key="2">
    <source>
        <dbReference type="SAM" id="Phobius"/>
    </source>
</evidence>
<feature type="transmembrane region" description="Helical" evidence="2">
    <location>
        <begin position="279"/>
        <end position="295"/>
    </location>
</feature>
<dbReference type="Proteomes" id="UP000799766">
    <property type="component" value="Unassembled WGS sequence"/>
</dbReference>
<keyword evidence="4" id="KW-1185">Reference proteome</keyword>
<evidence type="ECO:0000256" key="1">
    <source>
        <dbReference type="SAM" id="MobiDB-lite"/>
    </source>
</evidence>
<feature type="compositionally biased region" description="Polar residues" evidence="1">
    <location>
        <begin position="542"/>
        <end position="551"/>
    </location>
</feature>
<evidence type="ECO:0000313" key="4">
    <source>
        <dbReference type="Proteomes" id="UP000799766"/>
    </source>
</evidence>
<accession>A0A6A6PG74</accession>
<name>A0A6A6PG74_9PEZI</name>
<keyword evidence="2" id="KW-1133">Transmembrane helix</keyword>
<feature type="compositionally biased region" description="Low complexity" evidence="1">
    <location>
        <begin position="402"/>
        <end position="414"/>
    </location>
</feature>
<feature type="transmembrane region" description="Helical" evidence="2">
    <location>
        <begin position="158"/>
        <end position="176"/>
    </location>
</feature>
<feature type="region of interest" description="Disordered" evidence="1">
    <location>
        <begin position="619"/>
        <end position="716"/>
    </location>
</feature>
<feature type="region of interest" description="Disordered" evidence="1">
    <location>
        <begin position="521"/>
        <end position="595"/>
    </location>
</feature>
<organism evidence="3 4">
    <name type="scientific">Lineolata rhizophorae</name>
    <dbReference type="NCBI Taxonomy" id="578093"/>
    <lineage>
        <taxon>Eukaryota</taxon>
        <taxon>Fungi</taxon>
        <taxon>Dikarya</taxon>
        <taxon>Ascomycota</taxon>
        <taxon>Pezizomycotina</taxon>
        <taxon>Dothideomycetes</taxon>
        <taxon>Dothideomycetes incertae sedis</taxon>
        <taxon>Lineolatales</taxon>
        <taxon>Lineolataceae</taxon>
        <taxon>Lineolata</taxon>
    </lineage>
</organism>
<feature type="transmembrane region" description="Helical" evidence="2">
    <location>
        <begin position="241"/>
        <end position="259"/>
    </location>
</feature>